<dbReference type="AlphaFoldDB" id="A0A7I8VED5"/>
<dbReference type="Proteomes" id="UP000549394">
    <property type="component" value="Unassembled WGS sequence"/>
</dbReference>
<name>A0A7I8VED5_9ANNE</name>
<accession>A0A7I8VED5</accession>
<sequence>MSMIKILKQQEAIILNKDKMDTLDKMESNLSNDFTDLDSISEKFHSFISVLSCDQNFPANFAIHLKHCYLEDKLVTKNFKQQTYCDIKGPFVLTLKGLLELDRSSGNTLNLMKEDEVISKISLNQDIVSFDKTEHYTFAIHRNKSLVMSSCMENDEIQFFTLSNAEKALKLSAFEDKNGNIYVLLRNINKTYSYFVNKDFQWNIKLEDALDDQILQFQNYKIRHACILTNGNVIFITKSRLISIDKKNVDKKNERSIKINKNACVTAVPLVGFILHLSNSTKISYYDTSLKHLQDVDFGISFDLITIGLCGEYLIESFGSKKHKLTVYQK</sequence>
<evidence type="ECO:0000313" key="1">
    <source>
        <dbReference type="EMBL" id="CAD5114614.1"/>
    </source>
</evidence>
<reference evidence="1 2" key="1">
    <citation type="submission" date="2020-08" db="EMBL/GenBank/DDBJ databases">
        <authorList>
            <person name="Hejnol A."/>
        </authorList>
    </citation>
    <scope>NUCLEOTIDE SEQUENCE [LARGE SCALE GENOMIC DNA]</scope>
</reference>
<dbReference type="EMBL" id="CAJFCJ010000005">
    <property type="protein sequence ID" value="CAD5114614.1"/>
    <property type="molecule type" value="Genomic_DNA"/>
</dbReference>
<protein>
    <submittedName>
        <fullName evidence="1">Uncharacterized protein</fullName>
    </submittedName>
</protein>
<proteinExistence type="predicted"/>
<gene>
    <name evidence="1" type="ORF">DGYR_LOCUS3441</name>
</gene>
<keyword evidence="2" id="KW-1185">Reference proteome</keyword>
<comment type="caution">
    <text evidence="1">The sequence shown here is derived from an EMBL/GenBank/DDBJ whole genome shotgun (WGS) entry which is preliminary data.</text>
</comment>
<organism evidence="1 2">
    <name type="scientific">Dimorphilus gyrociliatus</name>
    <dbReference type="NCBI Taxonomy" id="2664684"/>
    <lineage>
        <taxon>Eukaryota</taxon>
        <taxon>Metazoa</taxon>
        <taxon>Spiralia</taxon>
        <taxon>Lophotrochozoa</taxon>
        <taxon>Annelida</taxon>
        <taxon>Polychaeta</taxon>
        <taxon>Polychaeta incertae sedis</taxon>
        <taxon>Dinophilidae</taxon>
        <taxon>Dimorphilus</taxon>
    </lineage>
</organism>
<evidence type="ECO:0000313" key="2">
    <source>
        <dbReference type="Proteomes" id="UP000549394"/>
    </source>
</evidence>